<dbReference type="WBParaSite" id="TREG1_25700.2">
    <property type="protein sequence ID" value="TREG1_25700.2"/>
    <property type="gene ID" value="TREG1_25700"/>
</dbReference>
<name>A0AA85JKZ9_TRIRE</name>
<keyword evidence="6 7" id="KW-0472">Membrane</keyword>
<comment type="subcellular location">
    <subcellularLocation>
        <location evidence="1">Membrane</location>
        <topology evidence="1">Multi-pass membrane protein</topology>
    </subcellularLocation>
</comment>
<feature type="transmembrane region" description="Helical" evidence="7">
    <location>
        <begin position="242"/>
        <end position="266"/>
    </location>
</feature>
<evidence type="ECO:0000256" key="2">
    <source>
        <dbReference type="ARBA" id="ARBA00009976"/>
    </source>
</evidence>
<dbReference type="AlphaFoldDB" id="A0AA85JKZ9"/>
<dbReference type="Proteomes" id="UP000050795">
    <property type="component" value="Unassembled WGS sequence"/>
</dbReference>
<keyword evidence="5 7" id="KW-1133">Transmembrane helix</keyword>
<evidence type="ECO:0000256" key="3">
    <source>
        <dbReference type="ARBA" id="ARBA00022597"/>
    </source>
</evidence>
<dbReference type="InterPro" id="IPR037185">
    <property type="entry name" value="EmrE-like"/>
</dbReference>
<keyword evidence="8" id="KW-1185">Reference proteome</keyword>
<evidence type="ECO:0008006" key="10">
    <source>
        <dbReference type="Google" id="ProtNLM"/>
    </source>
</evidence>
<dbReference type="NCBIfam" id="TIGR00803">
    <property type="entry name" value="nst"/>
    <property type="match status" value="1"/>
</dbReference>
<dbReference type="GO" id="GO:0015165">
    <property type="term" value="F:pyrimidine nucleotide-sugar transmembrane transporter activity"/>
    <property type="evidence" value="ECO:0007669"/>
    <property type="project" value="InterPro"/>
</dbReference>
<keyword evidence="3" id="KW-0813">Transport</keyword>
<evidence type="ECO:0000256" key="7">
    <source>
        <dbReference type="SAM" id="Phobius"/>
    </source>
</evidence>
<feature type="transmembrane region" description="Helical" evidence="7">
    <location>
        <begin position="145"/>
        <end position="164"/>
    </location>
</feature>
<feature type="transmembrane region" description="Helical" evidence="7">
    <location>
        <begin position="176"/>
        <end position="198"/>
    </location>
</feature>
<dbReference type="PANTHER" id="PTHR10231">
    <property type="entry name" value="NUCLEOTIDE-SUGAR TRANSMEMBRANE TRANSPORTER"/>
    <property type="match status" value="1"/>
</dbReference>
<dbReference type="SUPFAM" id="SSF103481">
    <property type="entry name" value="Multidrug resistance efflux transporter EmrE"/>
    <property type="match status" value="1"/>
</dbReference>
<evidence type="ECO:0000256" key="4">
    <source>
        <dbReference type="ARBA" id="ARBA00022692"/>
    </source>
</evidence>
<sequence length="341" mass="37628">MTILVEISSKSWIKCASLVILTCQTSCLILLMRASRTQQDTELYMTSTVVLCSEFLKLLLSACLVVFREGNLQHGLSLMYTQIFIQYKDTVQILIPSTLYVIQNNLLYFAISRLNAVLYQILYQSKIFTTAVFMIILLNQRLRSLQWFSLLLLSAGIVLTQLPSTNDSKSNGISSPSLYGFGAILLASVTSGFAGVYLEKMFKGTPTSIWMRNLQLAICGVPISLFGVYMNDAAKVKSLGFFHGYTPIVWIVIILQAFGGLAIAFVMKYADNILKSFSMGLSVILSTLISYFVFDDLTPNIYLFLGSTLVISATVLYGLPANYCSSTAASTTSSDVNKVTI</sequence>
<dbReference type="Pfam" id="PF04142">
    <property type="entry name" value="Nuc_sug_transp"/>
    <property type="match status" value="1"/>
</dbReference>
<dbReference type="GO" id="GO:0000139">
    <property type="term" value="C:Golgi membrane"/>
    <property type="evidence" value="ECO:0007669"/>
    <property type="project" value="InterPro"/>
</dbReference>
<evidence type="ECO:0000256" key="1">
    <source>
        <dbReference type="ARBA" id="ARBA00004141"/>
    </source>
</evidence>
<organism evidence="8 9">
    <name type="scientific">Trichobilharzia regenti</name>
    <name type="common">Nasal bird schistosome</name>
    <dbReference type="NCBI Taxonomy" id="157069"/>
    <lineage>
        <taxon>Eukaryota</taxon>
        <taxon>Metazoa</taxon>
        <taxon>Spiralia</taxon>
        <taxon>Lophotrochozoa</taxon>
        <taxon>Platyhelminthes</taxon>
        <taxon>Trematoda</taxon>
        <taxon>Digenea</taxon>
        <taxon>Strigeidida</taxon>
        <taxon>Schistosomatoidea</taxon>
        <taxon>Schistosomatidae</taxon>
        <taxon>Trichobilharzia</taxon>
    </lineage>
</organism>
<protein>
    <recommendedName>
        <fullName evidence="10">UDP-N-acetylglucosamine transporter</fullName>
    </recommendedName>
</protein>
<dbReference type="InterPro" id="IPR007271">
    <property type="entry name" value="Nuc_sug_transpt"/>
</dbReference>
<feature type="transmembrane region" description="Helical" evidence="7">
    <location>
        <begin position="273"/>
        <end position="294"/>
    </location>
</feature>
<evidence type="ECO:0000256" key="5">
    <source>
        <dbReference type="ARBA" id="ARBA00022989"/>
    </source>
</evidence>
<feature type="transmembrane region" description="Helical" evidence="7">
    <location>
        <begin position="300"/>
        <end position="319"/>
    </location>
</feature>
<feature type="transmembrane region" description="Helical" evidence="7">
    <location>
        <begin position="117"/>
        <end position="138"/>
    </location>
</feature>
<evidence type="ECO:0000313" key="9">
    <source>
        <dbReference type="WBParaSite" id="TREG1_25700.2"/>
    </source>
</evidence>
<dbReference type="PIRSF" id="PIRSF005799">
    <property type="entry name" value="UDP-gal_transpt"/>
    <property type="match status" value="1"/>
</dbReference>
<accession>A0AA85JKZ9</accession>
<reference evidence="8" key="1">
    <citation type="submission" date="2022-06" db="EMBL/GenBank/DDBJ databases">
        <authorList>
            <person name="Berger JAMES D."/>
            <person name="Berger JAMES D."/>
        </authorList>
    </citation>
    <scope>NUCLEOTIDE SEQUENCE [LARGE SCALE GENOMIC DNA]</scope>
</reference>
<evidence type="ECO:0000313" key="8">
    <source>
        <dbReference type="Proteomes" id="UP000050795"/>
    </source>
</evidence>
<comment type="similarity">
    <text evidence="2">Belongs to the nucleotide-sugar transporter family. SLC35A subfamily.</text>
</comment>
<evidence type="ECO:0000256" key="6">
    <source>
        <dbReference type="ARBA" id="ARBA00023136"/>
    </source>
</evidence>
<feature type="transmembrane region" description="Helical" evidence="7">
    <location>
        <begin position="210"/>
        <end position="230"/>
    </location>
</feature>
<reference evidence="9" key="2">
    <citation type="submission" date="2023-11" db="UniProtKB">
        <authorList>
            <consortium name="WormBaseParasite"/>
        </authorList>
    </citation>
    <scope>IDENTIFICATION</scope>
</reference>
<keyword evidence="3" id="KW-0762">Sugar transport</keyword>
<keyword evidence="4 7" id="KW-0812">Transmembrane</keyword>
<proteinExistence type="inferred from homology"/>